<feature type="transmembrane region" description="Helical" evidence="1">
    <location>
        <begin position="194"/>
        <end position="215"/>
    </location>
</feature>
<dbReference type="InterPro" id="IPR006938">
    <property type="entry name" value="DUF624"/>
</dbReference>
<proteinExistence type="predicted"/>
<feature type="transmembrane region" description="Helical" evidence="1">
    <location>
        <begin position="103"/>
        <end position="123"/>
    </location>
</feature>
<protein>
    <submittedName>
        <fullName evidence="2">Uncharacterized membrane protein YesL</fullName>
    </submittedName>
</protein>
<dbReference type="STRING" id="86666.SAMN04490247_2416"/>
<accession>A0A1G8UUT1</accession>
<organism evidence="2 3">
    <name type="scientific">Salimicrobium halophilum</name>
    <dbReference type="NCBI Taxonomy" id="86666"/>
    <lineage>
        <taxon>Bacteria</taxon>
        <taxon>Bacillati</taxon>
        <taxon>Bacillota</taxon>
        <taxon>Bacilli</taxon>
        <taxon>Bacillales</taxon>
        <taxon>Bacillaceae</taxon>
        <taxon>Salimicrobium</taxon>
    </lineage>
</organism>
<keyword evidence="1" id="KW-0812">Transmembrane</keyword>
<sequence>MQSYTGVFGFIYLLASWFMRFSVTNFLWFILNVPIVIVVWTYLVSDEGTHIYALPLVVLLPLIFYPATTALFAMARDWMRDEEHHTLLKTYLVYLKNNYRTSFVAGAIWTLIWSVWVLDFRFFADNSELMATIFSILGILLAVMNLHFFSMVVHYNMTIRERFINSFYMTVGRPGVTVVTALIVSFIIYIASTLWFVTVFFAGSLIATTSFYLFYRSYLKIRQEACNM</sequence>
<keyword evidence="1" id="KW-0472">Membrane</keyword>
<name>A0A1G8UUT1_9BACI</name>
<feature type="transmembrane region" description="Helical" evidence="1">
    <location>
        <begin position="167"/>
        <end position="188"/>
    </location>
</feature>
<gene>
    <name evidence="2" type="ORF">SAMN04490247_2416</name>
</gene>
<keyword evidence="3" id="KW-1185">Reference proteome</keyword>
<evidence type="ECO:0000313" key="2">
    <source>
        <dbReference type="EMBL" id="SDJ57622.1"/>
    </source>
</evidence>
<keyword evidence="1" id="KW-1133">Transmembrane helix</keyword>
<feature type="transmembrane region" description="Helical" evidence="1">
    <location>
        <begin position="26"/>
        <end position="45"/>
    </location>
</feature>
<feature type="transmembrane region" description="Helical" evidence="1">
    <location>
        <begin position="51"/>
        <end position="75"/>
    </location>
</feature>
<dbReference type="Proteomes" id="UP000199225">
    <property type="component" value="Unassembled WGS sequence"/>
</dbReference>
<evidence type="ECO:0000313" key="3">
    <source>
        <dbReference type="Proteomes" id="UP000199225"/>
    </source>
</evidence>
<reference evidence="3" key="1">
    <citation type="submission" date="2016-10" db="EMBL/GenBank/DDBJ databases">
        <authorList>
            <person name="Varghese N."/>
            <person name="Submissions S."/>
        </authorList>
    </citation>
    <scope>NUCLEOTIDE SEQUENCE [LARGE SCALE GENOMIC DNA]</scope>
    <source>
        <strain evidence="3">DSM 4771</strain>
    </source>
</reference>
<dbReference type="RefSeq" id="WP_093194116.1">
    <property type="nucleotide sequence ID" value="NZ_FNEV01000007.1"/>
</dbReference>
<dbReference type="Pfam" id="PF04854">
    <property type="entry name" value="DUF624"/>
    <property type="match status" value="1"/>
</dbReference>
<dbReference type="OrthoDB" id="2182676at2"/>
<feature type="transmembrane region" description="Helical" evidence="1">
    <location>
        <begin position="129"/>
        <end position="155"/>
    </location>
</feature>
<evidence type="ECO:0000256" key="1">
    <source>
        <dbReference type="SAM" id="Phobius"/>
    </source>
</evidence>
<dbReference type="AlphaFoldDB" id="A0A1G8UUT1"/>
<dbReference type="EMBL" id="FNEV01000007">
    <property type="protein sequence ID" value="SDJ57622.1"/>
    <property type="molecule type" value="Genomic_DNA"/>
</dbReference>